<keyword evidence="7" id="KW-0813">Transport</keyword>
<keyword evidence="10 14" id="KW-1133">Transmembrane helix</keyword>
<evidence type="ECO:0000256" key="12">
    <source>
        <dbReference type="ARBA" id="ARBA00023136"/>
    </source>
</evidence>
<dbReference type="SFLD" id="SFLDG00002">
    <property type="entry name" value="C1.7:_P-type_atpase_like"/>
    <property type="match status" value="1"/>
</dbReference>
<dbReference type="RefSeq" id="WP_349221080.1">
    <property type="nucleotide sequence ID" value="NZ_JBBMFD010000043.1"/>
</dbReference>
<feature type="transmembrane region" description="Helical" evidence="14">
    <location>
        <begin position="162"/>
        <end position="183"/>
    </location>
</feature>
<comment type="subcellular location">
    <subcellularLocation>
        <location evidence="14">Cell membrane</location>
    </subcellularLocation>
    <subcellularLocation>
        <location evidence="1">Endomembrane system</location>
        <topology evidence="1">Multi-pass membrane protein</topology>
    </subcellularLocation>
</comment>
<dbReference type="Pfam" id="PF00403">
    <property type="entry name" value="HMA"/>
    <property type="match status" value="1"/>
</dbReference>
<dbReference type="SFLD" id="SFLDS00003">
    <property type="entry name" value="Haloacid_Dehalogenase"/>
    <property type="match status" value="1"/>
</dbReference>
<dbReference type="InterPro" id="IPR036163">
    <property type="entry name" value="HMA_dom_sf"/>
</dbReference>
<evidence type="ECO:0000313" key="16">
    <source>
        <dbReference type="EMBL" id="MEQ2441771.1"/>
    </source>
</evidence>
<evidence type="ECO:0000313" key="17">
    <source>
        <dbReference type="Proteomes" id="UP001489509"/>
    </source>
</evidence>
<keyword evidence="8 14" id="KW-0067">ATP-binding</keyword>
<dbReference type="SUPFAM" id="SSF81653">
    <property type="entry name" value="Calcium ATPase, transduction domain A"/>
    <property type="match status" value="1"/>
</dbReference>
<evidence type="ECO:0000256" key="6">
    <source>
        <dbReference type="ARBA" id="ARBA00022741"/>
    </source>
</evidence>
<dbReference type="SUPFAM" id="SSF55008">
    <property type="entry name" value="HMA, heavy metal-associated domain"/>
    <property type="match status" value="1"/>
</dbReference>
<keyword evidence="7" id="KW-0406">Ion transport</keyword>
<evidence type="ECO:0000256" key="10">
    <source>
        <dbReference type="ARBA" id="ARBA00022989"/>
    </source>
</evidence>
<feature type="transmembrane region" description="Helical" evidence="14">
    <location>
        <begin position="345"/>
        <end position="366"/>
    </location>
</feature>
<dbReference type="Pfam" id="PF00702">
    <property type="entry name" value="Hydrolase"/>
    <property type="match status" value="1"/>
</dbReference>
<sequence>MKTASVKIGGMHCAACATGLERAFKKIPAVSSAVVNYAAERATVTYDEKEFSDQDIRKVVESTGFSVIEEERDRPEENQARKHREVVIFRTKLIVSAVFTLPLLYIAMAPMIGLPHFLDPMEDARVFGVVQLLLCLPVIVAGYQFYTVGFSSLFRGRPNMDSLIAIGTTASFLYSLYSIYLIFQGDHMSAHNLYFESTATIITLVLLGKFLEMRSKGKTGDAIQKLMGLAPKTGLVLRDGQELQIPIEEIVVGDVVLVKPGEKIPVDGQIVEGSTSIDESMLTGESLPVEKGPGDSVVGASINKNGFIKFKATKVGKDMALSQIIKLVEDAQGSKAPIAKLADVISGYFVPVVLGIGLLAGIAWWIGGEGFVFGLTVFVSVLVIACPCALGLATPTAIMVGTGKGAENGVLFKNAEALEITHKVNTVVFDKTGTITEGKPDVTDVVTAEGVDQNRVLQLAASAEQGSEHPLGEAIIRAAQESKLSLLETTNFQAVTGLGIQVTVENQAVILGNLALMQKHGVDTAAYDDKAAALANEGKTPMYLAANGRFLGLVAVADVIKPGSKKTIEQLHKAGIKTVMITGDNRRTAAAIAGQVGIDQVLSEVMPQDKAKTVKEIMDQGQTVAMVGDGINDAPALAQADVGIAIGSGTDVAIESADVVLVKSDIHDVLTAILLSRATIRNIRQNLFWAFCYNTVGIPIAAGLLYLFGGPLLNPMFAAAAMSLSSVSVVLNALRLNTFKVKE</sequence>
<feature type="transmembrane region" description="Helical" evidence="14">
    <location>
        <begin position="715"/>
        <end position="734"/>
    </location>
</feature>
<keyword evidence="9" id="KW-1278">Translocase</keyword>
<evidence type="ECO:0000256" key="7">
    <source>
        <dbReference type="ARBA" id="ARBA00022796"/>
    </source>
</evidence>
<feature type="transmembrane region" description="Helical" evidence="14">
    <location>
        <begin position="93"/>
        <end position="114"/>
    </location>
</feature>
<dbReference type="InterPro" id="IPR006121">
    <property type="entry name" value="HMA_dom"/>
</dbReference>
<dbReference type="Gene3D" id="3.40.50.1000">
    <property type="entry name" value="HAD superfamily/HAD-like"/>
    <property type="match status" value="1"/>
</dbReference>
<comment type="caution">
    <text evidence="16">The sequence shown here is derived from an EMBL/GenBank/DDBJ whole genome shotgun (WGS) entry which is preliminary data.</text>
</comment>
<keyword evidence="7" id="KW-0187">Copper transport</keyword>
<dbReference type="CDD" id="cd00371">
    <property type="entry name" value="HMA"/>
    <property type="match status" value="1"/>
</dbReference>
<keyword evidence="17" id="KW-1185">Reference proteome</keyword>
<dbReference type="CDD" id="cd02094">
    <property type="entry name" value="P-type_ATPase_Cu-like"/>
    <property type="match status" value="1"/>
</dbReference>
<evidence type="ECO:0000256" key="13">
    <source>
        <dbReference type="ARBA" id="ARBA00049289"/>
    </source>
</evidence>
<evidence type="ECO:0000259" key="15">
    <source>
        <dbReference type="PROSITE" id="PS50846"/>
    </source>
</evidence>
<dbReference type="SUPFAM" id="SSF81665">
    <property type="entry name" value="Calcium ATPase, transmembrane domain M"/>
    <property type="match status" value="1"/>
</dbReference>
<dbReference type="Proteomes" id="UP001489509">
    <property type="component" value="Unassembled WGS sequence"/>
</dbReference>
<evidence type="ECO:0000256" key="14">
    <source>
        <dbReference type="RuleBase" id="RU362081"/>
    </source>
</evidence>
<dbReference type="PRINTS" id="PR00119">
    <property type="entry name" value="CATATPASE"/>
</dbReference>
<dbReference type="InterPro" id="IPR044492">
    <property type="entry name" value="P_typ_ATPase_HD_dom"/>
</dbReference>
<dbReference type="Gene3D" id="2.70.150.10">
    <property type="entry name" value="Calcium-transporting ATPase, cytoplasmic transduction domain A"/>
    <property type="match status" value="1"/>
</dbReference>
<dbReference type="PROSITE" id="PS00154">
    <property type="entry name" value="ATPASE_E1_E2"/>
    <property type="match status" value="1"/>
</dbReference>
<dbReference type="SFLD" id="SFLDF00027">
    <property type="entry name" value="p-type_atpase"/>
    <property type="match status" value="1"/>
</dbReference>
<dbReference type="PRINTS" id="PR00943">
    <property type="entry name" value="CUATPASE"/>
</dbReference>
<dbReference type="PANTHER" id="PTHR43520:SF8">
    <property type="entry name" value="P-TYPE CU(+) TRANSPORTER"/>
    <property type="match status" value="1"/>
</dbReference>
<dbReference type="EMBL" id="JBBMFD010000043">
    <property type="protein sequence ID" value="MEQ2441771.1"/>
    <property type="molecule type" value="Genomic_DNA"/>
</dbReference>
<protein>
    <recommendedName>
        <fullName evidence="3">P-type Cu(+) transporter</fullName>
        <ecNumber evidence="3">7.2.2.8</ecNumber>
    </recommendedName>
</protein>
<feature type="transmembrane region" description="Helical" evidence="14">
    <location>
        <begin position="372"/>
        <end position="394"/>
    </location>
</feature>
<dbReference type="NCBIfam" id="TIGR01511">
    <property type="entry name" value="ATPase-IB1_Cu"/>
    <property type="match status" value="1"/>
</dbReference>
<dbReference type="InterPro" id="IPR023214">
    <property type="entry name" value="HAD_sf"/>
</dbReference>
<dbReference type="InterPro" id="IPR036412">
    <property type="entry name" value="HAD-like_sf"/>
</dbReference>
<dbReference type="PANTHER" id="PTHR43520">
    <property type="entry name" value="ATP7, ISOFORM B"/>
    <property type="match status" value="1"/>
</dbReference>
<feature type="domain" description="HMA" evidence="15">
    <location>
        <begin position="2"/>
        <end position="68"/>
    </location>
</feature>
<dbReference type="InterPro" id="IPR001757">
    <property type="entry name" value="P_typ_ATPase"/>
</dbReference>
<evidence type="ECO:0000256" key="1">
    <source>
        <dbReference type="ARBA" id="ARBA00004127"/>
    </source>
</evidence>
<accession>A0ABV1E380</accession>
<dbReference type="NCBIfam" id="TIGR01525">
    <property type="entry name" value="ATPase-IB_hvy"/>
    <property type="match status" value="1"/>
</dbReference>
<evidence type="ECO:0000256" key="5">
    <source>
        <dbReference type="ARBA" id="ARBA00022723"/>
    </source>
</evidence>
<keyword evidence="12 14" id="KW-0472">Membrane</keyword>
<dbReference type="Gene3D" id="3.30.70.100">
    <property type="match status" value="1"/>
</dbReference>
<dbReference type="Pfam" id="PF00122">
    <property type="entry name" value="E1-E2_ATPase"/>
    <property type="match status" value="1"/>
</dbReference>
<keyword evidence="5 14" id="KW-0479">Metal-binding</keyword>
<keyword evidence="6 14" id="KW-0547">Nucleotide-binding</keyword>
<feature type="transmembrane region" description="Helical" evidence="14">
    <location>
        <begin position="126"/>
        <end position="150"/>
    </location>
</feature>
<proteinExistence type="inferred from homology"/>
<keyword evidence="4 14" id="KW-0812">Transmembrane</keyword>
<comment type="similarity">
    <text evidence="2 14">Belongs to the cation transport ATPase (P-type) (TC 3.A.3) family. Type IB subfamily.</text>
</comment>
<feature type="transmembrane region" description="Helical" evidence="14">
    <location>
        <begin position="189"/>
        <end position="208"/>
    </location>
</feature>
<name>A0ABV1E380_9FIRM</name>
<dbReference type="EC" id="7.2.2.8" evidence="3"/>
<gene>
    <name evidence="16" type="ORF">WMO26_13110</name>
</gene>
<feature type="transmembrane region" description="Helical" evidence="14">
    <location>
        <begin position="687"/>
        <end position="709"/>
    </location>
</feature>
<evidence type="ECO:0000256" key="2">
    <source>
        <dbReference type="ARBA" id="ARBA00006024"/>
    </source>
</evidence>
<dbReference type="SUPFAM" id="SSF56784">
    <property type="entry name" value="HAD-like"/>
    <property type="match status" value="1"/>
</dbReference>
<keyword evidence="11" id="KW-0186">Copper</keyword>
<dbReference type="NCBIfam" id="TIGR01494">
    <property type="entry name" value="ATPase_P-type"/>
    <property type="match status" value="1"/>
</dbReference>
<evidence type="ECO:0000256" key="9">
    <source>
        <dbReference type="ARBA" id="ARBA00022967"/>
    </source>
</evidence>
<keyword evidence="14" id="KW-1003">Cell membrane</keyword>
<dbReference type="InterPro" id="IPR059000">
    <property type="entry name" value="ATPase_P-type_domA"/>
</dbReference>
<dbReference type="InterPro" id="IPR023299">
    <property type="entry name" value="ATPase_P-typ_cyto_dom_N"/>
</dbReference>
<dbReference type="InterPro" id="IPR008250">
    <property type="entry name" value="ATPase_P-typ_transduc_dom_A_sf"/>
</dbReference>
<evidence type="ECO:0000256" key="11">
    <source>
        <dbReference type="ARBA" id="ARBA00023008"/>
    </source>
</evidence>
<evidence type="ECO:0000256" key="3">
    <source>
        <dbReference type="ARBA" id="ARBA00012517"/>
    </source>
</evidence>
<reference evidence="16 17" key="1">
    <citation type="submission" date="2024-03" db="EMBL/GenBank/DDBJ databases">
        <title>Human intestinal bacterial collection.</title>
        <authorList>
            <person name="Pauvert C."/>
            <person name="Hitch T.C.A."/>
            <person name="Clavel T."/>
        </authorList>
    </citation>
    <scope>NUCLEOTIDE SEQUENCE [LARGE SCALE GENOMIC DNA]</scope>
    <source>
        <strain evidence="16 17">CLA-JM-H44</strain>
    </source>
</reference>
<dbReference type="InterPro" id="IPR018303">
    <property type="entry name" value="ATPase_P-typ_P_site"/>
</dbReference>
<organism evidence="16 17">
    <name type="scientific">Solibaculum intestinale</name>
    <dbReference type="NCBI Taxonomy" id="3133165"/>
    <lineage>
        <taxon>Bacteria</taxon>
        <taxon>Bacillati</taxon>
        <taxon>Bacillota</taxon>
        <taxon>Clostridia</taxon>
        <taxon>Eubacteriales</taxon>
        <taxon>Oscillospiraceae</taxon>
        <taxon>Solibaculum</taxon>
    </lineage>
</organism>
<comment type="catalytic activity">
    <reaction evidence="13">
        <text>Cu(+)(in) + ATP + H2O = Cu(+)(out) + ADP + phosphate + H(+)</text>
        <dbReference type="Rhea" id="RHEA:25792"/>
        <dbReference type="ChEBI" id="CHEBI:15377"/>
        <dbReference type="ChEBI" id="CHEBI:15378"/>
        <dbReference type="ChEBI" id="CHEBI:30616"/>
        <dbReference type="ChEBI" id="CHEBI:43474"/>
        <dbReference type="ChEBI" id="CHEBI:49552"/>
        <dbReference type="ChEBI" id="CHEBI:456216"/>
        <dbReference type="EC" id="7.2.2.8"/>
    </reaction>
</comment>
<evidence type="ECO:0000256" key="8">
    <source>
        <dbReference type="ARBA" id="ARBA00022840"/>
    </source>
</evidence>
<evidence type="ECO:0000256" key="4">
    <source>
        <dbReference type="ARBA" id="ARBA00022692"/>
    </source>
</evidence>
<dbReference type="InterPro" id="IPR023298">
    <property type="entry name" value="ATPase_P-typ_TM_dom_sf"/>
</dbReference>
<dbReference type="Gene3D" id="3.40.1110.10">
    <property type="entry name" value="Calcium-transporting ATPase, cytoplasmic domain N"/>
    <property type="match status" value="1"/>
</dbReference>
<dbReference type="PROSITE" id="PS50846">
    <property type="entry name" value="HMA_2"/>
    <property type="match status" value="1"/>
</dbReference>
<dbReference type="InterPro" id="IPR027256">
    <property type="entry name" value="P-typ_ATPase_IB"/>
</dbReference>